<accession>W4Q5C4</accession>
<keyword evidence="2" id="KW-1185">Reference proteome</keyword>
<dbReference type="EMBL" id="BAUT01000027">
    <property type="protein sequence ID" value="GAE26549.1"/>
    <property type="molecule type" value="Genomic_DNA"/>
</dbReference>
<proteinExistence type="predicted"/>
<sequence>MFDPTIFDNLKVGIENHVYDLDTIEQLVQVTNRKDQIELSVMSRFFSIEFQLLNETKTKAQIILQSTVKDLADEILNVQGTSPGTMILVRFSREIKEMKTCEEIEEILTTIWNPEQPLKQNLCFQYGDPNHTYINTIDILFNDKINEEHMSDIPTLVEHILKSLRELNVLI</sequence>
<dbReference type="AlphaFoldDB" id="W4Q5C4"/>
<reference evidence="1" key="1">
    <citation type="journal article" date="2014" name="Genome Announc.">
        <title>Draft Genome Sequences of Three Alkaliphilic Bacillus Strains, Bacillus wakoensis JCM 9140T, Bacillus akibai JCM 9157T, and Bacillus hemicellulosilyticus JCM 9152T.</title>
        <authorList>
            <person name="Yuki M."/>
            <person name="Oshima K."/>
            <person name="Suda W."/>
            <person name="Oshida Y."/>
            <person name="Kitamura K."/>
            <person name="Iida T."/>
            <person name="Hattori M."/>
            <person name="Ohkuma M."/>
        </authorList>
    </citation>
    <scope>NUCLEOTIDE SEQUENCE [LARGE SCALE GENOMIC DNA]</scope>
    <source>
        <strain evidence="1">JCM 9140</strain>
    </source>
</reference>
<dbReference type="Proteomes" id="UP000018890">
    <property type="component" value="Unassembled WGS sequence"/>
</dbReference>
<name>W4Q5C4_9BACI</name>
<dbReference type="STRING" id="1236970.JCM9140_2629"/>
<gene>
    <name evidence="1" type="ORF">JCM9140_2629</name>
</gene>
<dbReference type="RefSeq" id="WP_034746387.1">
    <property type="nucleotide sequence ID" value="NZ_BAUT01000027.1"/>
</dbReference>
<organism evidence="1 2">
    <name type="scientific">Halalkalibacter wakoensis JCM 9140</name>
    <dbReference type="NCBI Taxonomy" id="1236970"/>
    <lineage>
        <taxon>Bacteria</taxon>
        <taxon>Bacillati</taxon>
        <taxon>Bacillota</taxon>
        <taxon>Bacilli</taxon>
        <taxon>Bacillales</taxon>
        <taxon>Bacillaceae</taxon>
        <taxon>Halalkalibacter</taxon>
    </lineage>
</organism>
<comment type="caution">
    <text evidence="1">The sequence shown here is derived from an EMBL/GenBank/DDBJ whole genome shotgun (WGS) entry which is preliminary data.</text>
</comment>
<protein>
    <submittedName>
        <fullName evidence="1">Uncharacterized protein</fullName>
    </submittedName>
</protein>
<evidence type="ECO:0000313" key="1">
    <source>
        <dbReference type="EMBL" id="GAE26549.1"/>
    </source>
</evidence>
<evidence type="ECO:0000313" key="2">
    <source>
        <dbReference type="Proteomes" id="UP000018890"/>
    </source>
</evidence>
<dbReference type="OrthoDB" id="2964978at2"/>